<evidence type="ECO:0000313" key="1">
    <source>
        <dbReference type="EMBL" id="AHA89150.1"/>
    </source>
</evidence>
<proteinExistence type="predicted"/>
<sequence length="130" mass="15358">MQALINYEANYDHTKSYDIAILDESHNYISSYPKPSVTLKKIFPIVFNCHVIYCSATPCAESYSKLFYQLFLCRYSPFSYYKFKSFYQWHRVYGITCQKRINGLLVNDYSKTKEALVLATIEPYFSIMML</sequence>
<protein>
    <recommendedName>
        <fullName evidence="3">Helicase ATP-binding domain-containing protein</fullName>
    </recommendedName>
</protein>
<dbReference type="AlphaFoldDB" id="V5NKN6"/>
<evidence type="ECO:0008006" key="3">
    <source>
        <dbReference type="Google" id="ProtNLM"/>
    </source>
</evidence>
<reference evidence="1 2" key="1">
    <citation type="journal article" date="2013" name="PLoS ONE">
        <title>Helicobacter pylori genomic microevolution during naturally occurring transmission between adults.</title>
        <authorList>
            <person name="Linz B."/>
            <person name="Windsor H.M."/>
            <person name="Gajewski J.P."/>
            <person name="Hake C.M."/>
            <person name="Drautz D.I."/>
            <person name="Schuster S.C."/>
            <person name="Marshall B.J."/>
        </authorList>
    </citation>
    <scope>NUCLEOTIDE SEQUENCE [LARGE SCALE GENOMIC DNA]</scope>
    <source>
        <strain evidence="1 2">BM012S</strain>
    </source>
</reference>
<dbReference type="SUPFAM" id="SSF52540">
    <property type="entry name" value="P-loop containing nucleoside triphosphate hydrolases"/>
    <property type="match status" value="1"/>
</dbReference>
<dbReference type="RefSeq" id="WP_023591616.1">
    <property type="nucleotide sequence ID" value="NC_022911.1"/>
</dbReference>
<gene>
    <name evidence="1" type="ORF">U064_0214</name>
</gene>
<dbReference type="Proteomes" id="UP000018543">
    <property type="component" value="Chromosome"/>
</dbReference>
<name>V5NKN6_HELPX</name>
<accession>V5NKN6</accession>
<organism evidence="1 2">
    <name type="scientific">Helicobacter pylori BM012S</name>
    <dbReference type="NCBI Taxonomy" id="1407463"/>
    <lineage>
        <taxon>Bacteria</taxon>
        <taxon>Pseudomonadati</taxon>
        <taxon>Campylobacterota</taxon>
        <taxon>Epsilonproteobacteria</taxon>
        <taxon>Campylobacterales</taxon>
        <taxon>Helicobacteraceae</taxon>
        <taxon>Helicobacter</taxon>
    </lineage>
</organism>
<dbReference type="EMBL" id="CP006889">
    <property type="protein sequence ID" value="AHA89150.1"/>
    <property type="molecule type" value="Genomic_DNA"/>
</dbReference>
<dbReference type="InterPro" id="IPR027417">
    <property type="entry name" value="P-loop_NTPase"/>
</dbReference>
<evidence type="ECO:0000313" key="2">
    <source>
        <dbReference type="Proteomes" id="UP000018543"/>
    </source>
</evidence>
<dbReference type="HOGENOM" id="CLU_1935149_0_0_7"/>
<dbReference type="KEGG" id="hez:U064_0214"/>